<dbReference type="GO" id="GO:0030170">
    <property type="term" value="F:pyridoxal phosphate binding"/>
    <property type="evidence" value="ECO:0007669"/>
    <property type="project" value="TreeGrafter"/>
</dbReference>
<dbReference type="InterPro" id="IPR015421">
    <property type="entry name" value="PyrdxlP-dep_Trfase_major"/>
</dbReference>
<evidence type="ECO:0000256" key="8">
    <source>
        <dbReference type="ARBA" id="ARBA00022898"/>
    </source>
</evidence>
<evidence type="ECO:0000256" key="6">
    <source>
        <dbReference type="ARBA" id="ARBA00022605"/>
    </source>
</evidence>
<dbReference type="NCBIfam" id="NF003764">
    <property type="entry name" value="PRK05355.1"/>
    <property type="match status" value="1"/>
</dbReference>
<dbReference type="AlphaFoldDB" id="A0A074VLF1"/>
<dbReference type="RefSeq" id="XP_040875510.1">
    <property type="nucleotide sequence ID" value="XM_041025390.1"/>
</dbReference>
<keyword evidence="13" id="KW-1185">Reference proteome</keyword>
<reference evidence="12 13" key="1">
    <citation type="journal article" date="2014" name="BMC Genomics">
        <title>Genome sequencing of four Aureobasidium pullulans varieties: biotechnological potential, stress tolerance, and description of new species.</title>
        <authorList>
            <person name="Gostin Ar C."/>
            <person name="Ohm R.A."/>
            <person name="Kogej T."/>
            <person name="Sonjak S."/>
            <person name="Turk M."/>
            <person name="Zajc J."/>
            <person name="Zalar P."/>
            <person name="Grube M."/>
            <person name="Sun H."/>
            <person name="Han J."/>
            <person name="Sharma A."/>
            <person name="Chiniquy J."/>
            <person name="Ngan C.Y."/>
            <person name="Lipzen A."/>
            <person name="Barry K."/>
            <person name="Grigoriev I.V."/>
            <person name="Gunde-Cimerman N."/>
        </authorList>
    </citation>
    <scope>NUCLEOTIDE SEQUENCE [LARGE SCALE GENOMIC DNA]</scope>
    <source>
        <strain evidence="12 13">CBS 110374</strain>
    </source>
</reference>
<evidence type="ECO:0000256" key="3">
    <source>
        <dbReference type="ARBA" id="ARBA00006904"/>
    </source>
</evidence>
<keyword evidence="6" id="KW-0028">Amino-acid biosynthesis</keyword>
<feature type="domain" description="Aminotransferase class V" evidence="11">
    <location>
        <begin position="10"/>
        <end position="112"/>
    </location>
</feature>
<proteinExistence type="inferred from homology"/>
<protein>
    <recommendedName>
        <fullName evidence="4">phosphoserine transaminase</fullName>
        <ecNumber evidence="4">2.6.1.52</ecNumber>
    </recommendedName>
</protein>
<keyword evidence="9" id="KW-0718">Serine biosynthesis</keyword>
<dbReference type="SUPFAM" id="SSF53383">
    <property type="entry name" value="PLP-dependent transferases"/>
    <property type="match status" value="1"/>
</dbReference>
<keyword evidence="5" id="KW-0032">Aminotransferase</keyword>
<organism evidence="12 13">
    <name type="scientific">Aureobasidium melanogenum (strain CBS 110374)</name>
    <name type="common">Aureobasidium pullulans var. melanogenum</name>
    <dbReference type="NCBI Taxonomy" id="1043003"/>
    <lineage>
        <taxon>Eukaryota</taxon>
        <taxon>Fungi</taxon>
        <taxon>Dikarya</taxon>
        <taxon>Ascomycota</taxon>
        <taxon>Pezizomycotina</taxon>
        <taxon>Dothideomycetes</taxon>
        <taxon>Dothideomycetidae</taxon>
        <taxon>Dothideales</taxon>
        <taxon>Saccotheciaceae</taxon>
        <taxon>Aureobasidium</taxon>
    </lineage>
</organism>
<keyword evidence="8" id="KW-0663">Pyridoxal phosphate</keyword>
<dbReference type="InterPro" id="IPR019193">
    <property type="entry name" value="UBQ-conj_enz_E2-bd_prot"/>
</dbReference>
<accession>A0A074VLF1</accession>
<dbReference type="GeneID" id="63918763"/>
<dbReference type="Pfam" id="PF09814">
    <property type="entry name" value="HECT_2"/>
    <property type="match status" value="1"/>
</dbReference>
<dbReference type="GO" id="GO:0004648">
    <property type="term" value="F:O-phospho-L-serine:2-oxoglutarate aminotransferase activity"/>
    <property type="evidence" value="ECO:0007669"/>
    <property type="project" value="UniProtKB-EC"/>
</dbReference>
<dbReference type="InterPro" id="IPR022278">
    <property type="entry name" value="Pser_aminoTfrase"/>
</dbReference>
<comment type="cofactor">
    <cofactor evidence="1">
        <name>pyridoxal 5'-phosphate</name>
        <dbReference type="ChEBI" id="CHEBI:597326"/>
    </cofactor>
</comment>
<dbReference type="Pfam" id="PF10259">
    <property type="entry name" value="Rogdi_lz"/>
    <property type="match status" value="1"/>
</dbReference>
<dbReference type="GO" id="GO:0006564">
    <property type="term" value="P:L-serine biosynthetic process"/>
    <property type="evidence" value="ECO:0007669"/>
    <property type="project" value="UniProtKB-KW"/>
</dbReference>
<dbReference type="PANTHER" id="PTHR43247">
    <property type="entry name" value="PHOSPHOSERINE AMINOTRANSFERASE"/>
    <property type="match status" value="1"/>
</dbReference>
<dbReference type="EMBL" id="KL584855">
    <property type="protein sequence ID" value="KEQ58487.1"/>
    <property type="molecule type" value="Genomic_DNA"/>
</dbReference>
<dbReference type="InterPro" id="IPR015422">
    <property type="entry name" value="PyrdxlP-dep_Trfase_small"/>
</dbReference>
<dbReference type="STRING" id="1043003.A0A074VLF1"/>
<dbReference type="InterPro" id="IPR000192">
    <property type="entry name" value="Aminotrans_V_dom"/>
</dbReference>
<evidence type="ECO:0000256" key="4">
    <source>
        <dbReference type="ARBA" id="ARBA00013030"/>
    </source>
</evidence>
<dbReference type="Proteomes" id="UP000030672">
    <property type="component" value="Unassembled WGS sequence"/>
</dbReference>
<dbReference type="PANTHER" id="PTHR43247:SF1">
    <property type="entry name" value="PHOSPHOSERINE AMINOTRANSFERASE"/>
    <property type="match status" value="1"/>
</dbReference>
<evidence type="ECO:0000256" key="1">
    <source>
        <dbReference type="ARBA" id="ARBA00001933"/>
    </source>
</evidence>
<dbReference type="InterPro" id="IPR028241">
    <property type="entry name" value="RAVE2/Rogdi"/>
</dbReference>
<dbReference type="HAMAP" id="MF_00160">
    <property type="entry name" value="SerC_aminotrans_5"/>
    <property type="match status" value="1"/>
</dbReference>
<name>A0A074VLF1_AURM1</name>
<dbReference type="UniPathway" id="UPA00135">
    <property type="reaction ID" value="UER00197"/>
</dbReference>
<dbReference type="InterPro" id="IPR015424">
    <property type="entry name" value="PyrdxlP-dep_Trfase"/>
</dbReference>
<dbReference type="FunFam" id="3.40.640.10:FF:000082">
    <property type="entry name" value="Phosphoserine aminotransferase"/>
    <property type="match status" value="1"/>
</dbReference>
<evidence type="ECO:0000256" key="5">
    <source>
        <dbReference type="ARBA" id="ARBA00022576"/>
    </source>
</evidence>
<sequence>MPSREATAYFGAGPAPLPTAVLEKASQVLLNYNDSGIGITEISHRSGDAAKILEDTKSALAQLLDIPTQEGPDGYQIIFLQGGGSGEFSASVYHMTALWVEKRRQQIVKELGEEDETKVFEALRKAVDDEFKLDYLVTGSWSLKASQEAARLVGANHVNVAVDSRKANNGKFGTIPSESSWSLTSNPAHSGMVYFCDNETVDGVEFPAFPNIDSDKYQVIADMSSNFLSRKVDVKRYSAIFGGAQKNVGTTGITIAIIKNSLLTQLAKPDLLRKLNLPVGPVVLDWPTIAKNNSLYNTLPIFDVWIAGQVMQSLISKASTSGPKIATQQTESEHKASLLYGILDKYPVYHVVPDKTVRSKMNICFRIGSEEDRDDKEKKFLAGANDRLLLGCKGHRSVGGCRISNYNAVSVEKFVGEHLDESELGLADRSHVILGHTPKLDQQRERRCCECHHVNNIMAAVARRLDAKPRSTSRRNATTALLAPRDQGSTLVVSSHRSEAVKGFITRNGSNITKGDVQLRLASLPPPRGQTSYKLSISTSPSAPALRLKQIAEVRTLINSSLDVVDATTWTGDKRDANFISGQLTLLHENIRDAKAVLKADPAASEADKTWASDPLDDKIFDPPPPPNLSFHLSISDAALLLHVRTLEPASSTGSSTPLGGGGPSFTGFGLRDRLAHALGAGPRPPAHDEAEDVFTYRGAQVRVKEKVRVESQDPSLISAMAKLAALEHTVELGRRALDVVMTKSDESNSSAMANLYTEFLPNIKTLTVTTVLDTPRNDTTALSLSSDRTKLILEHNNRTHDVTLPARISGQGPQNLQLPNTGESQCANRIPAEPFFGEEEPIALWSATYLNSQTRVHCKHCNALVSSDKIRDWKNLPSEAWAEMMDLWHCHKPDEPDHGHEDAPAKKGYAAGNKLRAQAGVGLVDVMSFLLSEGDCTVEGRSLKDNDDIHQVNCKKCDTILGYRDPQTEGIRLQKPYLALSSQKNGALRSYDAAHWFSCYLHQAIETQGVRKFVFPTLPHEIWVFSTNLAYSSLECPEPKQAMKVLFKAREGGQDVETLRAGNLLIETLTLSPSLEELFYRVLEQENAKLPESLQILMGWQVAVLPVLYGSDGIQA</sequence>
<evidence type="ECO:0000259" key="11">
    <source>
        <dbReference type="Pfam" id="PF00266"/>
    </source>
</evidence>
<dbReference type="Gene3D" id="3.90.1150.10">
    <property type="entry name" value="Aspartate Aminotransferase, domain 1"/>
    <property type="match status" value="1"/>
</dbReference>
<dbReference type="Gene3D" id="3.40.640.10">
    <property type="entry name" value="Type I PLP-dependent aspartate aminotransferase-like (Major domain)"/>
    <property type="match status" value="1"/>
</dbReference>
<evidence type="ECO:0000313" key="12">
    <source>
        <dbReference type="EMBL" id="KEQ58487.1"/>
    </source>
</evidence>
<comment type="catalytic activity">
    <reaction evidence="10">
        <text>O-phospho-L-serine + 2-oxoglutarate = 3-phosphooxypyruvate + L-glutamate</text>
        <dbReference type="Rhea" id="RHEA:14329"/>
        <dbReference type="ChEBI" id="CHEBI:16810"/>
        <dbReference type="ChEBI" id="CHEBI:18110"/>
        <dbReference type="ChEBI" id="CHEBI:29985"/>
        <dbReference type="ChEBI" id="CHEBI:57524"/>
        <dbReference type="EC" id="2.6.1.52"/>
    </reaction>
</comment>
<evidence type="ECO:0000256" key="9">
    <source>
        <dbReference type="ARBA" id="ARBA00023299"/>
    </source>
</evidence>
<comment type="pathway">
    <text evidence="2">Amino-acid biosynthesis; L-serine biosynthesis; L-serine from 3-phospho-D-glycerate: step 2/3.</text>
</comment>
<dbReference type="HOGENOM" id="CLU_280880_0_0_1"/>
<feature type="domain" description="Aminotransferase class V" evidence="11">
    <location>
        <begin position="126"/>
        <end position="372"/>
    </location>
</feature>
<comment type="similarity">
    <text evidence="3">Belongs to the class-V pyridoxal-phosphate-dependent aminotransferase family. SerC subfamily.</text>
</comment>
<dbReference type="EC" id="2.6.1.52" evidence="4"/>
<gene>
    <name evidence="12" type="ORF">M437DRAFT_70000</name>
</gene>
<dbReference type="GO" id="GO:0005737">
    <property type="term" value="C:cytoplasm"/>
    <property type="evidence" value="ECO:0007669"/>
    <property type="project" value="TreeGrafter"/>
</dbReference>
<evidence type="ECO:0000256" key="7">
    <source>
        <dbReference type="ARBA" id="ARBA00022679"/>
    </source>
</evidence>
<dbReference type="Pfam" id="PF00266">
    <property type="entry name" value="Aminotran_5"/>
    <property type="match status" value="2"/>
</dbReference>
<keyword evidence="7" id="KW-0808">Transferase</keyword>
<evidence type="ECO:0000256" key="10">
    <source>
        <dbReference type="ARBA" id="ARBA00049007"/>
    </source>
</evidence>
<evidence type="ECO:0000313" key="13">
    <source>
        <dbReference type="Proteomes" id="UP000030672"/>
    </source>
</evidence>
<evidence type="ECO:0000256" key="2">
    <source>
        <dbReference type="ARBA" id="ARBA00005099"/>
    </source>
</evidence>